<organism evidence="3 4">
    <name type="scientific">Massilia varians</name>
    <dbReference type="NCBI Taxonomy" id="457921"/>
    <lineage>
        <taxon>Bacteria</taxon>
        <taxon>Pseudomonadati</taxon>
        <taxon>Pseudomonadota</taxon>
        <taxon>Betaproteobacteria</taxon>
        <taxon>Burkholderiales</taxon>
        <taxon>Oxalobacteraceae</taxon>
        <taxon>Telluria group</taxon>
        <taxon>Massilia</taxon>
    </lineage>
</organism>
<dbReference type="PANTHER" id="PTHR35585:SF1">
    <property type="entry name" value="HHE DOMAIN PROTEIN (AFU_ORTHOLOGUE AFUA_4G00730)"/>
    <property type="match status" value="1"/>
</dbReference>
<reference evidence="3" key="1">
    <citation type="submission" date="2022-11" db="EMBL/GenBank/DDBJ databases">
        <title>Isolation and characterization of PLA-degrading bacterium Massilia sp. from Antarctic soil.</title>
        <authorList>
            <person name="Sato K."/>
            <person name="Gomez-Fuentes C."/>
            <person name="Ahmad S.A."/>
            <person name="Zulkharnain A."/>
        </authorList>
    </citation>
    <scope>NUCLEOTIDE SEQUENCE</scope>
    <source>
        <strain evidence="3">N-3</strain>
    </source>
</reference>
<dbReference type="Gene3D" id="1.20.120.520">
    <property type="entry name" value="nmb1532 protein domain like"/>
    <property type="match status" value="1"/>
</dbReference>
<proteinExistence type="predicted"/>
<dbReference type="RefSeq" id="WP_281913852.1">
    <property type="nucleotide sequence ID" value="NZ_AP026966.1"/>
</dbReference>
<dbReference type="PANTHER" id="PTHR35585">
    <property type="entry name" value="HHE DOMAIN PROTEIN (AFU_ORTHOLOGUE AFUA_4G00730)"/>
    <property type="match status" value="1"/>
</dbReference>
<keyword evidence="4" id="KW-1185">Reference proteome</keyword>
<dbReference type="EMBL" id="AP026966">
    <property type="protein sequence ID" value="BDT58465.1"/>
    <property type="molecule type" value="Genomic_DNA"/>
</dbReference>
<feature type="region of interest" description="Disordered" evidence="1">
    <location>
        <begin position="160"/>
        <end position="188"/>
    </location>
</feature>
<evidence type="ECO:0000256" key="1">
    <source>
        <dbReference type="SAM" id="MobiDB-lite"/>
    </source>
</evidence>
<gene>
    <name evidence="3" type="ORF">MasN3_19590</name>
</gene>
<evidence type="ECO:0000313" key="4">
    <source>
        <dbReference type="Proteomes" id="UP001163336"/>
    </source>
</evidence>
<feature type="domain" description="Hemerythrin-like" evidence="2">
    <location>
        <begin position="16"/>
        <end position="132"/>
    </location>
</feature>
<protein>
    <recommendedName>
        <fullName evidence="2">Hemerythrin-like domain-containing protein</fullName>
    </recommendedName>
</protein>
<name>A0ABN6T886_9BURK</name>
<evidence type="ECO:0000259" key="2">
    <source>
        <dbReference type="Pfam" id="PF01814"/>
    </source>
</evidence>
<dbReference type="Pfam" id="PF01814">
    <property type="entry name" value="Hemerythrin"/>
    <property type="match status" value="1"/>
</dbReference>
<evidence type="ECO:0000313" key="3">
    <source>
        <dbReference type="EMBL" id="BDT58465.1"/>
    </source>
</evidence>
<dbReference type="Proteomes" id="UP001163336">
    <property type="component" value="Chromosome"/>
</dbReference>
<accession>A0ABN6T886</accession>
<sequence length="188" mass="20947">MVQTSHSSAEPPDGILAQLRADHAHVRALFHAFAMLDREEEAQRERVVDELCDLLAMHALLEDELFYPALRGAVDDSLLEDAALEHDSTRELAQQLASLFPDDEYFDVCVAVLADEVERHVAFEENLLFPALARAGADQLTLGLRLRARRAQLESDLAAAPPAIDGMEPRGLLRGASGRMRERRSRPR</sequence>
<dbReference type="InterPro" id="IPR012312">
    <property type="entry name" value="Hemerythrin-like"/>
</dbReference>